<feature type="transmembrane region" description="Helical" evidence="1">
    <location>
        <begin position="37"/>
        <end position="58"/>
    </location>
</feature>
<accession>A0ABQ6Q1G3</accession>
<keyword evidence="1" id="KW-0812">Transmembrane</keyword>
<reference evidence="2 3" key="1">
    <citation type="submission" date="2023-08" db="EMBL/GenBank/DDBJ databases">
        <title>Draft genome sequence of Algoriphagus taiwanensis.</title>
        <authorList>
            <person name="Takatani N."/>
            <person name="Hosokawa M."/>
            <person name="Sawabe T."/>
        </authorList>
    </citation>
    <scope>NUCLEOTIDE SEQUENCE [LARGE SCALE GENOMIC DNA]</scope>
    <source>
        <strain evidence="2 3">JCM 19755</strain>
    </source>
</reference>
<dbReference type="RefSeq" id="WP_338228167.1">
    <property type="nucleotide sequence ID" value="NZ_BTPE01000005.1"/>
</dbReference>
<proteinExistence type="predicted"/>
<evidence type="ECO:0000313" key="2">
    <source>
        <dbReference type="EMBL" id="GMQ33385.1"/>
    </source>
</evidence>
<evidence type="ECO:0000256" key="1">
    <source>
        <dbReference type="SAM" id="Phobius"/>
    </source>
</evidence>
<protein>
    <submittedName>
        <fullName evidence="2">Uncharacterized protein</fullName>
    </submittedName>
</protein>
<sequence length="155" mass="17235">MQGSMLSESHDSNFKPDLIIPKSSLHLVMETARWGNFLSIVGFVFVGLIAVLAFSIGFIMENLVEAPSEDFPFESSGIITVIYLLGALLYFFPCLYLYRFSAKMKAAVLSRDQDQLSGALENQKSLFKFMGILTIIGLAFYAIALLFAFLGFMAF</sequence>
<dbReference type="Pfam" id="PF17319">
    <property type="entry name" value="DUF5362"/>
    <property type="match status" value="1"/>
</dbReference>
<dbReference type="Proteomes" id="UP001307705">
    <property type="component" value="Unassembled WGS sequence"/>
</dbReference>
<comment type="caution">
    <text evidence="2">The sequence shown here is derived from an EMBL/GenBank/DDBJ whole genome shotgun (WGS) entry which is preliminary data.</text>
</comment>
<organism evidence="2 3">
    <name type="scientific">Algoriphagus taiwanensis</name>
    <dbReference type="NCBI Taxonomy" id="1445656"/>
    <lineage>
        <taxon>Bacteria</taxon>
        <taxon>Pseudomonadati</taxon>
        <taxon>Bacteroidota</taxon>
        <taxon>Cytophagia</taxon>
        <taxon>Cytophagales</taxon>
        <taxon>Cyclobacteriaceae</taxon>
        <taxon>Algoriphagus</taxon>
    </lineage>
</organism>
<keyword evidence="1" id="KW-1133">Transmembrane helix</keyword>
<name>A0ABQ6Q1G3_9BACT</name>
<evidence type="ECO:0000313" key="3">
    <source>
        <dbReference type="Proteomes" id="UP001307705"/>
    </source>
</evidence>
<gene>
    <name evidence="2" type="ORF">Ataiwa_16570</name>
</gene>
<dbReference type="EMBL" id="BTPE01000005">
    <property type="protein sequence ID" value="GMQ33385.1"/>
    <property type="molecule type" value="Genomic_DNA"/>
</dbReference>
<dbReference type="InterPro" id="IPR035287">
    <property type="entry name" value="DUF5362"/>
</dbReference>
<keyword evidence="1" id="KW-0472">Membrane</keyword>
<feature type="transmembrane region" description="Helical" evidence="1">
    <location>
        <begin position="78"/>
        <end position="98"/>
    </location>
</feature>
<keyword evidence="3" id="KW-1185">Reference proteome</keyword>
<feature type="transmembrane region" description="Helical" evidence="1">
    <location>
        <begin position="129"/>
        <end position="154"/>
    </location>
</feature>